<dbReference type="GO" id="GO:0016779">
    <property type="term" value="F:nucleotidyltransferase activity"/>
    <property type="evidence" value="ECO:0007669"/>
    <property type="project" value="UniProtKB-KW"/>
</dbReference>
<dbReference type="Gene3D" id="3.90.79.10">
    <property type="entry name" value="Nucleoside Triphosphate Pyrophosphohydrolase"/>
    <property type="match status" value="1"/>
</dbReference>
<sequence>MNSPHPLESFQFCPKCGSPRFVIHNFKSKKCEVCEFVYYFNSSAATAAFIFDSNGRLLIAKRAHEPAKGTLDLPGGFVDLHETAETAIQREILEETGLIVDHPQYLFSLPNIYRYSNFDVHTVDLFFQCQTNDLSHLRADDDVAELFFLEMEAIQPELFGLNSIQKAVRLFIQPISVRI</sequence>
<evidence type="ECO:0000256" key="1">
    <source>
        <dbReference type="ARBA" id="ARBA00022801"/>
    </source>
</evidence>
<evidence type="ECO:0000313" key="4">
    <source>
        <dbReference type="Proteomes" id="UP000324575"/>
    </source>
</evidence>
<dbReference type="EMBL" id="SNRX01000012">
    <property type="protein sequence ID" value="KAA6301941.1"/>
    <property type="molecule type" value="Genomic_DNA"/>
</dbReference>
<evidence type="ECO:0000259" key="2">
    <source>
        <dbReference type="PROSITE" id="PS51462"/>
    </source>
</evidence>
<reference evidence="3 4" key="1">
    <citation type="submission" date="2019-03" db="EMBL/GenBank/DDBJ databases">
        <title>Single cell metagenomics reveals metabolic interactions within the superorganism composed of flagellate Streblomastix strix and complex community of Bacteroidetes bacteria on its surface.</title>
        <authorList>
            <person name="Treitli S.C."/>
            <person name="Kolisko M."/>
            <person name="Husnik F."/>
            <person name="Keeling P."/>
            <person name="Hampl V."/>
        </authorList>
    </citation>
    <scope>NUCLEOTIDE SEQUENCE [LARGE SCALE GENOMIC DNA]</scope>
    <source>
        <strain evidence="3">St1</strain>
    </source>
</reference>
<dbReference type="CDD" id="cd04681">
    <property type="entry name" value="NUDIX_Hydrolase"/>
    <property type="match status" value="1"/>
</dbReference>
<protein>
    <submittedName>
        <fullName evidence="3">Bifunctional NMN adenylyltransferase/Nudix hydrolase</fullName>
    </submittedName>
</protein>
<gene>
    <name evidence="3" type="ORF">EZS26_001944</name>
</gene>
<dbReference type="PROSITE" id="PS51462">
    <property type="entry name" value="NUDIX"/>
    <property type="match status" value="1"/>
</dbReference>
<dbReference type="GO" id="GO:0016787">
    <property type="term" value="F:hydrolase activity"/>
    <property type="evidence" value="ECO:0007669"/>
    <property type="project" value="UniProtKB-KW"/>
</dbReference>
<dbReference type="InterPro" id="IPR020084">
    <property type="entry name" value="NUDIX_hydrolase_CS"/>
</dbReference>
<keyword evidence="3" id="KW-0808">Transferase</keyword>
<name>A0A5M8P0K9_9BACT</name>
<comment type="caution">
    <text evidence="3">The sequence shown here is derived from an EMBL/GenBank/DDBJ whole genome shotgun (WGS) entry which is preliminary data.</text>
</comment>
<evidence type="ECO:0000313" key="3">
    <source>
        <dbReference type="EMBL" id="KAA6301941.1"/>
    </source>
</evidence>
<keyword evidence="3" id="KW-0548">Nucleotidyltransferase</keyword>
<dbReference type="SUPFAM" id="SSF55811">
    <property type="entry name" value="Nudix"/>
    <property type="match status" value="1"/>
</dbReference>
<dbReference type="AlphaFoldDB" id="A0A5M8P0K9"/>
<dbReference type="PANTHER" id="PTHR43736:SF1">
    <property type="entry name" value="DIHYDRONEOPTERIN TRIPHOSPHATE DIPHOSPHATASE"/>
    <property type="match status" value="1"/>
</dbReference>
<proteinExistence type="predicted"/>
<feature type="domain" description="Nudix hydrolase" evidence="2">
    <location>
        <begin position="41"/>
        <end position="172"/>
    </location>
</feature>
<dbReference type="PROSITE" id="PS00893">
    <property type="entry name" value="NUDIX_BOX"/>
    <property type="match status" value="1"/>
</dbReference>
<dbReference type="Pfam" id="PF00293">
    <property type="entry name" value="NUDIX"/>
    <property type="match status" value="1"/>
</dbReference>
<accession>A0A5M8P0K9</accession>
<keyword evidence="1 3" id="KW-0378">Hydrolase</keyword>
<organism evidence="3 4">
    <name type="scientific">Candidatus Ordinivivax streblomastigis</name>
    <dbReference type="NCBI Taxonomy" id="2540710"/>
    <lineage>
        <taxon>Bacteria</taxon>
        <taxon>Pseudomonadati</taxon>
        <taxon>Bacteroidota</taxon>
        <taxon>Bacteroidia</taxon>
        <taxon>Bacteroidales</taxon>
        <taxon>Candidatus Ordinivivax</taxon>
    </lineage>
</organism>
<dbReference type="InterPro" id="IPR000086">
    <property type="entry name" value="NUDIX_hydrolase_dom"/>
</dbReference>
<dbReference type="PANTHER" id="PTHR43736">
    <property type="entry name" value="ADP-RIBOSE PYROPHOSPHATASE"/>
    <property type="match status" value="1"/>
</dbReference>
<dbReference type="Proteomes" id="UP000324575">
    <property type="component" value="Unassembled WGS sequence"/>
</dbReference>
<dbReference type="InterPro" id="IPR015797">
    <property type="entry name" value="NUDIX_hydrolase-like_dom_sf"/>
</dbReference>